<dbReference type="Gene3D" id="2.60.410.10">
    <property type="entry name" value="D-Ala-D-Ala carboxypeptidase, C-terminal domain"/>
    <property type="match status" value="1"/>
</dbReference>
<dbReference type="GO" id="GO:0008360">
    <property type="term" value="P:regulation of cell shape"/>
    <property type="evidence" value="ECO:0007669"/>
    <property type="project" value="UniProtKB-KW"/>
</dbReference>
<feature type="active site" evidence="13">
    <location>
        <position position="132"/>
    </location>
</feature>
<evidence type="ECO:0000256" key="11">
    <source>
        <dbReference type="ARBA" id="ARBA00023316"/>
    </source>
</evidence>
<keyword evidence="16" id="KW-1133">Transmembrane helix</keyword>
<dbReference type="GO" id="GO:0071555">
    <property type="term" value="P:cell wall organization"/>
    <property type="evidence" value="ECO:0007669"/>
    <property type="project" value="UniProtKB-KW"/>
</dbReference>
<dbReference type="SUPFAM" id="SSF56601">
    <property type="entry name" value="beta-lactamase/transpeptidase-like"/>
    <property type="match status" value="1"/>
</dbReference>
<evidence type="ECO:0000256" key="2">
    <source>
        <dbReference type="ARBA" id="ARBA00004752"/>
    </source>
</evidence>
<protein>
    <recommendedName>
        <fullName evidence="4">serine-type D-Ala-D-Ala carboxypeptidase</fullName>
        <ecNumber evidence="4">3.4.16.4</ecNumber>
    </recommendedName>
</protein>
<dbReference type="PANTHER" id="PTHR21581:SF11">
    <property type="entry name" value="D-ALANYL-D-ALANINE CARBOXYPEPTIDASE DACA"/>
    <property type="match status" value="1"/>
</dbReference>
<reference evidence="18" key="1">
    <citation type="submission" date="2024-07" db="EMBL/GenBank/DDBJ databases">
        <title>Halotolerant mesophilic bacterium Ornithinibacillus sp. 4-3, sp. nov., isolated from soil.</title>
        <authorList>
            <person name="Sidarenka A.V."/>
            <person name="Guliayeva D.E."/>
            <person name="Leanovich S.I."/>
            <person name="Hileuskaya K.S."/>
            <person name="Akhremchuk A.E."/>
            <person name="Sikolenko M.A."/>
            <person name="Valentovich L.N."/>
        </authorList>
    </citation>
    <scope>NUCLEOTIDE SEQUENCE</scope>
    <source>
        <strain evidence="18">4-3</strain>
    </source>
</reference>
<gene>
    <name evidence="18" type="ORF">AB4Y30_00045</name>
</gene>
<dbReference type="InterPro" id="IPR012907">
    <property type="entry name" value="Peptidase_S11_C"/>
</dbReference>
<keyword evidence="5 18" id="KW-0121">Carboxypeptidase</keyword>
<dbReference type="RefSeq" id="WP_368653507.1">
    <property type="nucleotide sequence ID" value="NZ_CP162599.1"/>
</dbReference>
<dbReference type="AlphaFoldDB" id="A0AB39HQK6"/>
<keyword evidence="11" id="KW-0961">Cell wall biogenesis/degradation</keyword>
<accession>A0AB39HQK6</accession>
<dbReference type="EMBL" id="CP162599">
    <property type="protein sequence ID" value="XDK32820.1"/>
    <property type="molecule type" value="Genomic_DNA"/>
</dbReference>
<feature type="transmembrane region" description="Helical" evidence="16">
    <location>
        <begin position="12"/>
        <end position="31"/>
    </location>
</feature>
<dbReference type="InterPro" id="IPR001967">
    <property type="entry name" value="Peptidase_S11_N"/>
</dbReference>
<dbReference type="InterPro" id="IPR037167">
    <property type="entry name" value="Peptidase_S11_C_sf"/>
</dbReference>
<organism evidence="18">
    <name type="scientific">Ornithinibacillus sp. 4-3</name>
    <dbReference type="NCBI Taxonomy" id="3231488"/>
    <lineage>
        <taxon>Bacteria</taxon>
        <taxon>Bacillati</taxon>
        <taxon>Bacillota</taxon>
        <taxon>Bacilli</taxon>
        <taxon>Bacillales</taxon>
        <taxon>Bacillaceae</taxon>
        <taxon>Ornithinibacillus</taxon>
    </lineage>
</organism>
<keyword evidence="9" id="KW-0133">Cell shape</keyword>
<keyword evidence="8 18" id="KW-0378">Hydrolase</keyword>
<evidence type="ECO:0000256" key="14">
    <source>
        <dbReference type="PIRSR" id="PIRSR618044-2"/>
    </source>
</evidence>
<evidence type="ECO:0000256" key="3">
    <source>
        <dbReference type="ARBA" id="ARBA00007164"/>
    </source>
</evidence>
<dbReference type="PANTHER" id="PTHR21581">
    <property type="entry name" value="D-ALANYL-D-ALANINE CARBOXYPEPTIDASE"/>
    <property type="match status" value="1"/>
</dbReference>
<evidence type="ECO:0000256" key="15">
    <source>
        <dbReference type="RuleBase" id="RU004016"/>
    </source>
</evidence>
<comment type="function">
    <text evidence="1">Removes C-terminal D-alanyl residues from sugar-peptide cell wall precursors.</text>
</comment>
<evidence type="ECO:0000256" key="1">
    <source>
        <dbReference type="ARBA" id="ARBA00003217"/>
    </source>
</evidence>
<dbReference type="InterPro" id="IPR012338">
    <property type="entry name" value="Beta-lactam/transpept-like"/>
</dbReference>
<dbReference type="InterPro" id="IPR015956">
    <property type="entry name" value="Peniciliin-bd_prot_C_sf"/>
</dbReference>
<keyword evidence="16" id="KW-0472">Membrane</keyword>
<evidence type="ECO:0000256" key="12">
    <source>
        <dbReference type="ARBA" id="ARBA00034000"/>
    </source>
</evidence>
<feature type="domain" description="Peptidase S11 D-Ala-D-Ala carboxypeptidase A C-terminal" evidence="17">
    <location>
        <begin position="307"/>
        <end position="416"/>
    </location>
</feature>
<evidence type="ECO:0000256" key="7">
    <source>
        <dbReference type="ARBA" id="ARBA00022729"/>
    </source>
</evidence>
<evidence type="ECO:0000313" key="18">
    <source>
        <dbReference type="EMBL" id="XDK32820.1"/>
    </source>
</evidence>
<keyword evidence="6" id="KW-0645">Protease</keyword>
<evidence type="ECO:0000256" key="4">
    <source>
        <dbReference type="ARBA" id="ARBA00012448"/>
    </source>
</evidence>
<keyword evidence="16" id="KW-0812">Transmembrane</keyword>
<comment type="pathway">
    <text evidence="2">Cell wall biogenesis; peptidoglycan biosynthesis.</text>
</comment>
<evidence type="ECO:0000256" key="10">
    <source>
        <dbReference type="ARBA" id="ARBA00022984"/>
    </source>
</evidence>
<dbReference type="Pfam" id="PF00768">
    <property type="entry name" value="Peptidase_S11"/>
    <property type="match status" value="1"/>
</dbReference>
<proteinExistence type="inferred from homology"/>
<dbReference type="EC" id="3.4.16.4" evidence="4"/>
<dbReference type="Gene3D" id="3.40.710.10">
    <property type="entry name" value="DD-peptidase/beta-lactamase superfamily"/>
    <property type="match status" value="1"/>
</dbReference>
<evidence type="ECO:0000256" key="16">
    <source>
        <dbReference type="SAM" id="Phobius"/>
    </source>
</evidence>
<evidence type="ECO:0000256" key="6">
    <source>
        <dbReference type="ARBA" id="ARBA00022670"/>
    </source>
</evidence>
<dbReference type="InterPro" id="IPR018044">
    <property type="entry name" value="Peptidase_S11"/>
</dbReference>
<evidence type="ECO:0000256" key="13">
    <source>
        <dbReference type="PIRSR" id="PIRSR618044-1"/>
    </source>
</evidence>
<evidence type="ECO:0000259" key="17">
    <source>
        <dbReference type="SMART" id="SM00936"/>
    </source>
</evidence>
<keyword evidence="7" id="KW-0732">Signal</keyword>
<comment type="catalytic activity">
    <reaction evidence="12">
        <text>Preferential cleavage: (Ac)2-L-Lys-D-Ala-|-D-Ala. Also transpeptidation of peptidyl-alanyl moieties that are N-acyl substituents of D-alanine.</text>
        <dbReference type="EC" id="3.4.16.4"/>
    </reaction>
</comment>
<evidence type="ECO:0000256" key="8">
    <source>
        <dbReference type="ARBA" id="ARBA00022801"/>
    </source>
</evidence>
<dbReference type="PRINTS" id="PR00725">
    <property type="entry name" value="DADACBPTASE1"/>
</dbReference>
<dbReference type="SUPFAM" id="SSF69189">
    <property type="entry name" value="Penicillin-binding protein associated domain"/>
    <property type="match status" value="1"/>
</dbReference>
<feature type="active site" description="Acyl-ester intermediate" evidence="13">
    <location>
        <position position="68"/>
    </location>
</feature>
<sequence>MNLKLQKSLAPILMVFILMTTLFIYPGTILVKAETNIELNAESAILVDADTGKILYAKNADMALPPASMTKIMTEYLVWEAIEAGDISWEGTTQISDYAYSISANTSFSGIGLRKDVDYTVRSLYEAMAINSDNATTIALAELIAGSEGEFVKMMNAKAEEMNLPEFQFVNSTGLENSSLGDDYPEGTDPNGINLLSAESTALLAYQLINDYPEALEISSIPETEFDGKEIRNWNWMLEHEASFLQPFYYEGMEGLKTGYTDEAGYCFTGAATRDGKRLISVVMKTNDESERFVETAKLLDYGFENFETKELFPAGFENPEDSVVPVAKGKEKNVTLALEAGFTAPILNEEEELYKVVYHIDSDKLNKDGELTAPVKQGEKVGTAELVYEGENDHGFLHNAGTSTVDLVTTSEIEKKNWFMIALESIGSFFAGLFTTIVDTVKGWF</sequence>
<dbReference type="GO" id="GO:0009002">
    <property type="term" value="F:serine-type D-Ala-D-Ala carboxypeptidase activity"/>
    <property type="evidence" value="ECO:0007669"/>
    <property type="project" value="UniProtKB-EC"/>
</dbReference>
<dbReference type="GO" id="GO:0009252">
    <property type="term" value="P:peptidoglycan biosynthetic process"/>
    <property type="evidence" value="ECO:0007669"/>
    <property type="project" value="UniProtKB-KW"/>
</dbReference>
<name>A0AB39HQK6_9BACI</name>
<evidence type="ECO:0000256" key="5">
    <source>
        <dbReference type="ARBA" id="ARBA00022645"/>
    </source>
</evidence>
<keyword evidence="10" id="KW-0573">Peptidoglycan synthesis</keyword>
<dbReference type="SMART" id="SM00936">
    <property type="entry name" value="PBP5_C"/>
    <property type="match status" value="1"/>
</dbReference>
<evidence type="ECO:0000256" key="9">
    <source>
        <dbReference type="ARBA" id="ARBA00022960"/>
    </source>
</evidence>
<comment type="similarity">
    <text evidence="3 15">Belongs to the peptidase S11 family.</text>
</comment>
<feature type="active site" description="Proton acceptor" evidence="13">
    <location>
        <position position="71"/>
    </location>
</feature>
<dbReference type="GO" id="GO:0006508">
    <property type="term" value="P:proteolysis"/>
    <property type="evidence" value="ECO:0007669"/>
    <property type="project" value="UniProtKB-KW"/>
</dbReference>
<dbReference type="Pfam" id="PF07943">
    <property type="entry name" value="PBP5_C"/>
    <property type="match status" value="1"/>
</dbReference>
<feature type="binding site" evidence="14">
    <location>
        <position position="257"/>
    </location>
    <ligand>
        <name>substrate</name>
    </ligand>
</feature>